<feature type="compositionally biased region" description="Polar residues" evidence="1">
    <location>
        <begin position="722"/>
        <end position="731"/>
    </location>
</feature>
<keyword evidence="3" id="KW-0732">Signal</keyword>
<feature type="compositionally biased region" description="Pro residues" evidence="1">
    <location>
        <begin position="611"/>
        <end position="620"/>
    </location>
</feature>
<feature type="signal peptide" evidence="3">
    <location>
        <begin position="1"/>
        <end position="22"/>
    </location>
</feature>
<evidence type="ECO:0008006" key="6">
    <source>
        <dbReference type="Google" id="ProtNLM"/>
    </source>
</evidence>
<comment type="caution">
    <text evidence="4">The sequence shown here is derived from an EMBL/GenBank/DDBJ whole genome shotgun (WGS) entry which is preliminary data.</text>
</comment>
<sequence>MLFQRMAFRPFLYLTLLWTTFGAFAGAASSPTVPAEVLNFVPPCAQECFQSFIVANFDFKACGNSPSLACLCSQTGSLGYTIGEGAVSCMIAEKSIGRCQGADGTQQRTSTAYNMCVGISSAASRTHATILATLVVPSGTGPLLVPTPTPTTSATKASTSATRTTSSPSTTTSTATLDPESSTASSTGSSTSSTTTMPLPPPPASTASLDQAATTSSRPALTSPQIAGIVLGVAAIVVFAIFIVCLVRYLRRKRAGEPESGFSKMSDTWSIGRNQVDPHVLQISNPIHRPAEMDTPPRSGPYYSSQAPAIGRPAPTFGALAGSPRTSSPTVGRTNGPRMVQRVGPAMAMATAPPPHLQTPQRTVPSPPKPMLTIDIPKAAGKTTQALTNRRDSIVTEFAEDGEGESASGTAVWRPPPTDPQSATAYYFADKGGNWVLRNTSTRKPEANNTPPMPAAPGIPQLELPSPEDKTKAERAREAFAELSPDAAVSPLRLPQKPGQGKLGSPIVFRDRQGPRMASPKISNGVGQPASASPRNNVPAKQAVPDNYFTTVRGARELASSKSRRKSRRASRRRSQDSATSIDSAPSGPFEDDDIIDDDSQGELSPVAESPIPPGRPPVQYPTISGRGNVQNANGFLQPPRYPSVSPMEQPSPTLGGSVPAKRMGAPPMAQIPGPKRPLAGPTLNPNPNRNPAQLRSGSPKTRLGNIPAIEQQRGPQQRQQEANYTSRYWGQQQPPPQAQQQRRPYPPAQLPGARPAQQGYYNTPPQQEWRPPHPQSRQAPHVANNIAQSSLLAKRLGADKAAALQLGGQDAALKKNKTGWARESLGPQGLAPPASMRPGYAPPAAAGPASPALGWRPELTPTRRGDDLFLNVR</sequence>
<feature type="transmembrane region" description="Helical" evidence="2">
    <location>
        <begin position="226"/>
        <end position="250"/>
    </location>
</feature>
<feature type="compositionally biased region" description="Low complexity" evidence="1">
    <location>
        <begin position="150"/>
        <end position="197"/>
    </location>
</feature>
<feature type="compositionally biased region" description="Polar residues" evidence="1">
    <location>
        <begin position="439"/>
        <end position="450"/>
    </location>
</feature>
<feature type="region of interest" description="Disordered" evidence="1">
    <location>
        <begin position="823"/>
        <end position="874"/>
    </location>
</feature>
<feature type="region of interest" description="Disordered" evidence="1">
    <location>
        <begin position="400"/>
        <end position="419"/>
    </location>
</feature>
<feature type="compositionally biased region" description="Low complexity" evidence="1">
    <location>
        <begin position="839"/>
        <end position="853"/>
    </location>
</feature>
<feature type="compositionally biased region" description="Polar residues" evidence="1">
    <location>
        <begin position="622"/>
        <end position="635"/>
    </location>
</feature>
<keyword evidence="5" id="KW-1185">Reference proteome</keyword>
<keyword evidence="2" id="KW-1133">Transmembrane helix</keyword>
<protein>
    <recommendedName>
        <fullName evidence="6">Extracellular membrane protein CFEM domain-containing protein</fullName>
    </recommendedName>
</protein>
<proteinExistence type="predicted"/>
<feature type="chain" id="PRO_5042292858" description="Extracellular membrane protein CFEM domain-containing protein" evidence="3">
    <location>
        <begin position="23"/>
        <end position="874"/>
    </location>
</feature>
<reference evidence="4" key="1">
    <citation type="journal article" date="2023" name="Mol. Phylogenet. Evol.">
        <title>Genome-scale phylogeny and comparative genomics of the fungal order Sordariales.</title>
        <authorList>
            <person name="Hensen N."/>
            <person name="Bonometti L."/>
            <person name="Westerberg I."/>
            <person name="Brannstrom I.O."/>
            <person name="Guillou S."/>
            <person name="Cros-Aarteil S."/>
            <person name="Calhoun S."/>
            <person name="Haridas S."/>
            <person name="Kuo A."/>
            <person name="Mondo S."/>
            <person name="Pangilinan J."/>
            <person name="Riley R."/>
            <person name="LaButti K."/>
            <person name="Andreopoulos B."/>
            <person name="Lipzen A."/>
            <person name="Chen C."/>
            <person name="Yan M."/>
            <person name="Daum C."/>
            <person name="Ng V."/>
            <person name="Clum A."/>
            <person name="Steindorff A."/>
            <person name="Ohm R.A."/>
            <person name="Martin F."/>
            <person name="Silar P."/>
            <person name="Natvig D.O."/>
            <person name="Lalanne C."/>
            <person name="Gautier V."/>
            <person name="Ament-Velasquez S.L."/>
            <person name="Kruys A."/>
            <person name="Hutchinson M.I."/>
            <person name="Powell A.J."/>
            <person name="Barry K."/>
            <person name="Miller A.N."/>
            <person name="Grigoriev I.V."/>
            <person name="Debuchy R."/>
            <person name="Gladieux P."/>
            <person name="Hiltunen Thoren M."/>
            <person name="Johannesson H."/>
        </authorList>
    </citation>
    <scope>NUCLEOTIDE SEQUENCE</scope>
    <source>
        <strain evidence="4">CBS 958.72</strain>
    </source>
</reference>
<evidence type="ECO:0000256" key="2">
    <source>
        <dbReference type="SAM" id="Phobius"/>
    </source>
</evidence>
<feature type="compositionally biased region" description="Polar residues" evidence="1">
    <location>
        <begin position="521"/>
        <end position="536"/>
    </location>
</feature>
<feature type="compositionally biased region" description="Polar residues" evidence="1">
    <location>
        <begin position="684"/>
        <end position="700"/>
    </location>
</feature>
<feature type="compositionally biased region" description="Low complexity" evidence="1">
    <location>
        <begin position="712"/>
        <end position="721"/>
    </location>
</feature>
<evidence type="ECO:0000256" key="1">
    <source>
        <dbReference type="SAM" id="MobiDB-lite"/>
    </source>
</evidence>
<organism evidence="4 5">
    <name type="scientific">Lasiosphaeria ovina</name>
    <dbReference type="NCBI Taxonomy" id="92902"/>
    <lineage>
        <taxon>Eukaryota</taxon>
        <taxon>Fungi</taxon>
        <taxon>Dikarya</taxon>
        <taxon>Ascomycota</taxon>
        <taxon>Pezizomycotina</taxon>
        <taxon>Sordariomycetes</taxon>
        <taxon>Sordariomycetidae</taxon>
        <taxon>Sordariales</taxon>
        <taxon>Lasiosphaeriaceae</taxon>
        <taxon>Lasiosphaeria</taxon>
    </lineage>
</organism>
<dbReference type="AlphaFoldDB" id="A0AAE0KBX3"/>
<reference evidence="4" key="2">
    <citation type="submission" date="2023-06" db="EMBL/GenBank/DDBJ databases">
        <authorList>
            <consortium name="Lawrence Berkeley National Laboratory"/>
            <person name="Haridas S."/>
            <person name="Hensen N."/>
            <person name="Bonometti L."/>
            <person name="Westerberg I."/>
            <person name="Brannstrom I.O."/>
            <person name="Guillou S."/>
            <person name="Cros-Aarteil S."/>
            <person name="Calhoun S."/>
            <person name="Kuo A."/>
            <person name="Mondo S."/>
            <person name="Pangilinan J."/>
            <person name="Riley R."/>
            <person name="Labutti K."/>
            <person name="Andreopoulos B."/>
            <person name="Lipzen A."/>
            <person name="Chen C."/>
            <person name="Yanf M."/>
            <person name="Daum C."/>
            <person name="Ng V."/>
            <person name="Clum A."/>
            <person name="Steindorff A."/>
            <person name="Ohm R."/>
            <person name="Martin F."/>
            <person name="Silar P."/>
            <person name="Natvig D."/>
            <person name="Lalanne C."/>
            <person name="Gautier V."/>
            <person name="Ament-Velasquez S.L."/>
            <person name="Kruys A."/>
            <person name="Hutchinson M.I."/>
            <person name="Powell A.J."/>
            <person name="Barry K."/>
            <person name="Miller A.N."/>
            <person name="Grigoriev I.V."/>
            <person name="Debuchy R."/>
            <person name="Gladieux P."/>
            <person name="Thoren M.H."/>
            <person name="Johannesson H."/>
        </authorList>
    </citation>
    <scope>NUCLEOTIDE SEQUENCE</scope>
    <source>
        <strain evidence="4">CBS 958.72</strain>
    </source>
</reference>
<accession>A0AAE0KBX3</accession>
<feature type="compositionally biased region" description="Basic and acidic residues" evidence="1">
    <location>
        <begin position="467"/>
        <end position="480"/>
    </location>
</feature>
<feature type="compositionally biased region" description="Acidic residues" evidence="1">
    <location>
        <begin position="590"/>
        <end position="601"/>
    </location>
</feature>
<evidence type="ECO:0000313" key="4">
    <source>
        <dbReference type="EMBL" id="KAK3373312.1"/>
    </source>
</evidence>
<feature type="region of interest" description="Disordered" evidence="1">
    <location>
        <begin position="439"/>
        <end position="788"/>
    </location>
</feature>
<feature type="region of interest" description="Disordered" evidence="1">
    <location>
        <begin position="141"/>
        <end position="216"/>
    </location>
</feature>
<keyword evidence="2" id="KW-0472">Membrane</keyword>
<dbReference type="EMBL" id="JAULSN010000004">
    <property type="protein sequence ID" value="KAK3373312.1"/>
    <property type="molecule type" value="Genomic_DNA"/>
</dbReference>
<feature type="compositionally biased region" description="Basic residues" evidence="1">
    <location>
        <begin position="562"/>
        <end position="573"/>
    </location>
</feature>
<dbReference type="Proteomes" id="UP001287356">
    <property type="component" value="Unassembled WGS sequence"/>
</dbReference>
<name>A0AAE0KBX3_9PEZI</name>
<evidence type="ECO:0000313" key="5">
    <source>
        <dbReference type="Proteomes" id="UP001287356"/>
    </source>
</evidence>
<keyword evidence="2" id="KW-0812">Transmembrane</keyword>
<gene>
    <name evidence="4" type="ORF">B0T24DRAFT_256680</name>
</gene>
<evidence type="ECO:0000256" key="3">
    <source>
        <dbReference type="SAM" id="SignalP"/>
    </source>
</evidence>